<reference evidence="5 6" key="1">
    <citation type="submission" date="2018-01" db="EMBL/GenBank/DDBJ databases">
        <title>Draft genome of the strawberry crown rot pathogen Phytophthora cactorum.</title>
        <authorList>
            <person name="Armitage A.D."/>
            <person name="Lysoe E."/>
            <person name="Nellist C.F."/>
            <person name="Harrison R.J."/>
            <person name="Brurberg M.B."/>
        </authorList>
    </citation>
    <scope>NUCLEOTIDE SEQUENCE [LARGE SCALE GENOMIC DNA]</scope>
    <source>
        <strain evidence="5 6">10300</strain>
    </source>
</reference>
<dbReference type="EMBL" id="RCML01000278">
    <property type="protein sequence ID" value="KAG2982496.1"/>
    <property type="molecule type" value="Genomic_DNA"/>
</dbReference>
<evidence type="ECO:0000313" key="3">
    <source>
        <dbReference type="EMBL" id="KAG2881848.1"/>
    </source>
</evidence>
<evidence type="ECO:0000313" key="5">
    <source>
        <dbReference type="EMBL" id="RAW33243.1"/>
    </source>
</evidence>
<organism evidence="5 6">
    <name type="scientific">Phytophthora cactorum</name>
    <dbReference type="NCBI Taxonomy" id="29920"/>
    <lineage>
        <taxon>Eukaryota</taxon>
        <taxon>Sar</taxon>
        <taxon>Stramenopiles</taxon>
        <taxon>Oomycota</taxon>
        <taxon>Peronosporomycetes</taxon>
        <taxon>Peronosporales</taxon>
        <taxon>Peronosporaceae</taxon>
        <taxon>Phytophthora</taxon>
    </lineage>
</organism>
<sequence>MASTSQDLTAWTSRTLIHPRQRRAVELQATPVAPTTPTTPPANFTRAPDAVAISDFVLQWQSVVRFVRDAIASAIGRQKENTDRRGWKSTEVFAVGDDLHARPTHPSAGMHRTGRGGTRRDGSIPDLRQYLVRWRTAGSLARRCCRTFLTR</sequence>
<accession>A0A329S8L8</accession>
<evidence type="ECO:0000313" key="6">
    <source>
        <dbReference type="Proteomes" id="UP000251314"/>
    </source>
</evidence>
<dbReference type="OrthoDB" id="10355322at2759"/>
<protein>
    <submittedName>
        <fullName evidence="5">Uncharacterized protein</fullName>
    </submittedName>
</protein>
<dbReference type="EMBL" id="RCMG01001071">
    <property type="protein sequence ID" value="KAG2837218.1"/>
    <property type="molecule type" value="Genomic_DNA"/>
</dbReference>
<dbReference type="Proteomes" id="UP000774804">
    <property type="component" value="Unassembled WGS sequence"/>
</dbReference>
<dbReference type="Proteomes" id="UP000735874">
    <property type="component" value="Unassembled WGS sequence"/>
</dbReference>
<gene>
    <name evidence="5" type="ORF">PC110_g10436</name>
    <name evidence="2" type="ORF">PC113_g19883</name>
    <name evidence="3" type="ORF">PC115_g22100</name>
    <name evidence="4" type="ORF">PC118_g9934</name>
</gene>
<dbReference type="VEuPathDB" id="FungiDB:PC110_g10436"/>
<proteinExistence type="predicted"/>
<dbReference type="AlphaFoldDB" id="A0A329S8L8"/>
<dbReference type="EMBL" id="MJFZ01000244">
    <property type="protein sequence ID" value="RAW33243.1"/>
    <property type="molecule type" value="Genomic_DNA"/>
</dbReference>
<comment type="caution">
    <text evidence="5">The sequence shown here is derived from an EMBL/GenBank/DDBJ whole genome shotgun (WGS) entry which is preliminary data.</text>
</comment>
<name>A0A329S8L8_9STRA</name>
<reference evidence="2" key="2">
    <citation type="submission" date="2018-10" db="EMBL/GenBank/DDBJ databases">
        <title>Effector identification in a new, highly contiguous assembly of the strawberry crown rot pathogen Phytophthora cactorum.</title>
        <authorList>
            <person name="Armitage A.D."/>
            <person name="Nellist C.F."/>
            <person name="Bates H."/>
            <person name="Vickerstaff R.J."/>
            <person name="Harrison R.J."/>
        </authorList>
    </citation>
    <scope>NUCLEOTIDE SEQUENCE</scope>
    <source>
        <strain evidence="2">15-7</strain>
        <strain evidence="3">4032</strain>
        <strain evidence="4">P415</strain>
    </source>
</reference>
<evidence type="ECO:0000313" key="2">
    <source>
        <dbReference type="EMBL" id="KAG2837218.1"/>
    </source>
</evidence>
<keyword evidence="6" id="KW-1185">Reference proteome</keyword>
<dbReference type="Proteomes" id="UP000251314">
    <property type="component" value="Unassembled WGS sequence"/>
</dbReference>
<evidence type="ECO:0000313" key="4">
    <source>
        <dbReference type="EMBL" id="KAG2982496.1"/>
    </source>
</evidence>
<dbReference type="Proteomes" id="UP000697107">
    <property type="component" value="Unassembled WGS sequence"/>
</dbReference>
<feature type="region of interest" description="Disordered" evidence="1">
    <location>
        <begin position="99"/>
        <end position="122"/>
    </location>
</feature>
<evidence type="ECO:0000256" key="1">
    <source>
        <dbReference type="SAM" id="MobiDB-lite"/>
    </source>
</evidence>
<dbReference type="EMBL" id="RCMI01001724">
    <property type="protein sequence ID" value="KAG2881848.1"/>
    <property type="molecule type" value="Genomic_DNA"/>
</dbReference>